<evidence type="ECO:0000256" key="4">
    <source>
        <dbReference type="ARBA" id="ARBA00010763"/>
    </source>
</evidence>
<evidence type="ECO:0000256" key="1">
    <source>
        <dbReference type="ARBA" id="ARBA00001946"/>
    </source>
</evidence>
<dbReference type="Gene3D" id="2.40.340.10">
    <property type="entry name" value="MoeA, C-terminal, domain IV"/>
    <property type="match status" value="1"/>
</dbReference>
<dbReference type="SMART" id="SM00852">
    <property type="entry name" value="MoCF_biosynth"/>
    <property type="match status" value="1"/>
</dbReference>
<dbReference type="EC" id="2.10.1.1" evidence="11"/>
<keyword evidence="9 11" id="KW-0501">Molybdenum cofactor biosynthesis</keyword>
<dbReference type="PANTHER" id="PTHR10192:SF5">
    <property type="entry name" value="GEPHYRIN"/>
    <property type="match status" value="1"/>
</dbReference>
<dbReference type="CDD" id="cd00887">
    <property type="entry name" value="MoeA"/>
    <property type="match status" value="1"/>
</dbReference>
<dbReference type="Pfam" id="PF03454">
    <property type="entry name" value="MoeA_C"/>
    <property type="match status" value="1"/>
</dbReference>
<protein>
    <recommendedName>
        <fullName evidence="11">Molybdopterin molybdenumtransferase</fullName>
        <ecNumber evidence="11">2.10.1.1</ecNumber>
    </recommendedName>
</protein>
<dbReference type="InterPro" id="IPR036688">
    <property type="entry name" value="MoeA_C_domain_IV_sf"/>
</dbReference>
<evidence type="ECO:0000256" key="7">
    <source>
        <dbReference type="ARBA" id="ARBA00022723"/>
    </source>
</evidence>
<dbReference type="SUPFAM" id="SSF63867">
    <property type="entry name" value="MoeA C-terminal domain-like"/>
    <property type="match status" value="1"/>
</dbReference>
<evidence type="ECO:0000256" key="10">
    <source>
        <dbReference type="ARBA" id="ARBA00047317"/>
    </source>
</evidence>
<reference evidence="13 14" key="1">
    <citation type="submission" date="2019-06" db="EMBL/GenBank/DDBJ databases">
        <title>Sequencing the genomes of 1000 actinobacteria strains.</title>
        <authorList>
            <person name="Klenk H.-P."/>
        </authorList>
    </citation>
    <scope>NUCLEOTIDE SEQUENCE [LARGE SCALE GENOMIC DNA]</scope>
    <source>
        <strain evidence="13 14">DSM 12335</strain>
    </source>
</reference>
<dbReference type="OrthoDB" id="9804758at2"/>
<comment type="caution">
    <text evidence="13">The sequence shown here is derived from an EMBL/GenBank/DDBJ whole genome shotgun (WGS) entry which is preliminary data.</text>
</comment>
<dbReference type="InterPro" id="IPR036425">
    <property type="entry name" value="MoaB/Mog-like_dom_sf"/>
</dbReference>
<dbReference type="UniPathway" id="UPA00344"/>
<evidence type="ECO:0000256" key="2">
    <source>
        <dbReference type="ARBA" id="ARBA00002901"/>
    </source>
</evidence>
<evidence type="ECO:0000313" key="14">
    <source>
        <dbReference type="Proteomes" id="UP000319516"/>
    </source>
</evidence>
<dbReference type="FunFam" id="2.170.190.11:FF:000001">
    <property type="entry name" value="Molybdopterin molybdenumtransferase"/>
    <property type="match status" value="1"/>
</dbReference>
<comment type="function">
    <text evidence="2 11">Catalyzes the insertion of molybdate into adenylated molybdopterin with the concomitant release of AMP.</text>
</comment>
<dbReference type="InterPro" id="IPR001453">
    <property type="entry name" value="MoaB/Mog_dom"/>
</dbReference>
<dbReference type="InterPro" id="IPR038987">
    <property type="entry name" value="MoeA-like"/>
</dbReference>
<dbReference type="Pfam" id="PF03453">
    <property type="entry name" value="MoeA_N"/>
    <property type="match status" value="1"/>
</dbReference>
<dbReference type="AlphaFoldDB" id="A0A542YVN9"/>
<evidence type="ECO:0000256" key="5">
    <source>
        <dbReference type="ARBA" id="ARBA00022505"/>
    </source>
</evidence>
<comment type="catalytic activity">
    <reaction evidence="10">
        <text>adenylyl-molybdopterin + molybdate = Mo-molybdopterin + AMP + H(+)</text>
        <dbReference type="Rhea" id="RHEA:35047"/>
        <dbReference type="ChEBI" id="CHEBI:15378"/>
        <dbReference type="ChEBI" id="CHEBI:36264"/>
        <dbReference type="ChEBI" id="CHEBI:62727"/>
        <dbReference type="ChEBI" id="CHEBI:71302"/>
        <dbReference type="ChEBI" id="CHEBI:456215"/>
        <dbReference type="EC" id="2.10.1.1"/>
    </reaction>
</comment>
<dbReference type="Gene3D" id="2.170.190.11">
    <property type="entry name" value="Molybdopterin biosynthesis moea protein, domain 3"/>
    <property type="match status" value="1"/>
</dbReference>
<comment type="similarity">
    <text evidence="4 11">Belongs to the MoeA family.</text>
</comment>
<dbReference type="GO" id="GO:0006777">
    <property type="term" value="P:Mo-molybdopterin cofactor biosynthetic process"/>
    <property type="evidence" value="ECO:0007669"/>
    <property type="project" value="UniProtKB-UniRule"/>
</dbReference>
<dbReference type="GO" id="GO:0061599">
    <property type="term" value="F:molybdopterin molybdotransferase activity"/>
    <property type="evidence" value="ECO:0007669"/>
    <property type="project" value="UniProtKB-UniRule"/>
</dbReference>
<dbReference type="NCBIfam" id="TIGR00177">
    <property type="entry name" value="molyb_syn"/>
    <property type="match status" value="1"/>
</dbReference>
<evidence type="ECO:0000313" key="13">
    <source>
        <dbReference type="EMBL" id="TQL52143.1"/>
    </source>
</evidence>
<dbReference type="GO" id="GO:0005829">
    <property type="term" value="C:cytosol"/>
    <property type="evidence" value="ECO:0007669"/>
    <property type="project" value="TreeGrafter"/>
</dbReference>
<dbReference type="Pfam" id="PF00994">
    <property type="entry name" value="MoCF_biosynth"/>
    <property type="match status" value="1"/>
</dbReference>
<evidence type="ECO:0000256" key="9">
    <source>
        <dbReference type="ARBA" id="ARBA00023150"/>
    </source>
</evidence>
<evidence type="ECO:0000256" key="8">
    <source>
        <dbReference type="ARBA" id="ARBA00022842"/>
    </source>
</evidence>
<accession>A0A542YVN9</accession>
<feature type="domain" description="MoaB/Mog" evidence="12">
    <location>
        <begin position="179"/>
        <end position="318"/>
    </location>
</feature>
<keyword evidence="6 11" id="KW-0808">Transferase</keyword>
<sequence>MITVEEHLARILDQVEPGEEVALPLDEAGGLVLAQDVTCGVDLPRFDNSAMDGYAVVAAELEGVDPEHPKLLPVQGDIAAGAGEPHTHTPGSVWRIMTGAPVPEGADSIVPLEDTDERPHEVLIKVAPREGAHVRRAGEDARVGDLLVRAGTTIGPAEVAVIASAGISTVRVLAPVRVVVLSTGDELVPLGSTPGPGQIQDSNGPMLVSAVRRAGYYASHLGHLVDDEKSIKAEITHHLDHADVIITTGGVSKGAYDAVKAVLTGEGSMEFSEVAMQPGKPQGFGLLGKRKVPVFTLPGNPVSALISFEVFIRPALAKISGRLDQPVVLPALVVEGWRTPEGRRQYARVRLSRDLTGEYACEPAGGPGSHLVAGLAAADGLAIIDADAEEVQAGEEVQVHLLRPLPEIEARLAAQEESDAEDEDQG</sequence>
<dbReference type="InterPro" id="IPR005110">
    <property type="entry name" value="MoeA_linker/N"/>
</dbReference>
<evidence type="ECO:0000259" key="12">
    <source>
        <dbReference type="SMART" id="SM00852"/>
    </source>
</evidence>
<dbReference type="PANTHER" id="PTHR10192">
    <property type="entry name" value="MOLYBDOPTERIN BIOSYNTHESIS PROTEIN"/>
    <property type="match status" value="1"/>
</dbReference>
<evidence type="ECO:0000256" key="11">
    <source>
        <dbReference type="RuleBase" id="RU365090"/>
    </source>
</evidence>
<dbReference type="Gene3D" id="3.90.105.10">
    <property type="entry name" value="Molybdopterin biosynthesis moea protein, domain 2"/>
    <property type="match status" value="1"/>
</dbReference>
<dbReference type="GO" id="GO:0046872">
    <property type="term" value="F:metal ion binding"/>
    <property type="evidence" value="ECO:0007669"/>
    <property type="project" value="UniProtKB-UniRule"/>
</dbReference>
<dbReference type="InterPro" id="IPR036135">
    <property type="entry name" value="MoeA_linker/N_sf"/>
</dbReference>
<dbReference type="Gene3D" id="3.40.980.10">
    <property type="entry name" value="MoaB/Mog-like domain"/>
    <property type="match status" value="1"/>
</dbReference>
<keyword evidence="8 11" id="KW-0460">Magnesium</keyword>
<gene>
    <name evidence="13" type="ORF">FB467_3315</name>
</gene>
<dbReference type="NCBIfam" id="NF045515">
    <property type="entry name" value="Glp_gephyrin"/>
    <property type="match status" value="1"/>
</dbReference>
<dbReference type="SUPFAM" id="SSF53218">
    <property type="entry name" value="Molybdenum cofactor biosynthesis proteins"/>
    <property type="match status" value="1"/>
</dbReference>
<dbReference type="InterPro" id="IPR005111">
    <property type="entry name" value="MoeA_C_domain_IV"/>
</dbReference>
<keyword evidence="7 11" id="KW-0479">Metal-binding</keyword>
<keyword evidence="5 11" id="KW-0500">Molybdenum</keyword>
<name>A0A542YVN9_9MICO</name>
<evidence type="ECO:0000256" key="6">
    <source>
        <dbReference type="ARBA" id="ARBA00022679"/>
    </source>
</evidence>
<keyword evidence="14" id="KW-1185">Reference proteome</keyword>
<dbReference type="EMBL" id="VFOP01000001">
    <property type="protein sequence ID" value="TQL52143.1"/>
    <property type="molecule type" value="Genomic_DNA"/>
</dbReference>
<dbReference type="FunFam" id="3.40.980.10:FF:000004">
    <property type="entry name" value="Molybdopterin molybdenumtransferase"/>
    <property type="match status" value="1"/>
</dbReference>
<proteinExistence type="inferred from homology"/>
<dbReference type="RefSeq" id="WP_141786053.1">
    <property type="nucleotide sequence ID" value="NZ_BAAAIK010000001.1"/>
</dbReference>
<comment type="cofactor">
    <cofactor evidence="1 11">
        <name>Mg(2+)</name>
        <dbReference type="ChEBI" id="CHEBI:18420"/>
    </cofactor>
</comment>
<comment type="pathway">
    <text evidence="3 11">Cofactor biosynthesis; molybdopterin biosynthesis.</text>
</comment>
<dbReference type="SUPFAM" id="SSF63882">
    <property type="entry name" value="MoeA N-terminal region -like"/>
    <property type="match status" value="1"/>
</dbReference>
<dbReference type="Proteomes" id="UP000319516">
    <property type="component" value="Unassembled WGS sequence"/>
</dbReference>
<evidence type="ECO:0000256" key="3">
    <source>
        <dbReference type="ARBA" id="ARBA00005046"/>
    </source>
</evidence>
<organism evidence="13 14">
    <name type="scientific">Ornithinicoccus hortensis</name>
    <dbReference type="NCBI Taxonomy" id="82346"/>
    <lineage>
        <taxon>Bacteria</taxon>
        <taxon>Bacillati</taxon>
        <taxon>Actinomycetota</taxon>
        <taxon>Actinomycetes</taxon>
        <taxon>Micrococcales</taxon>
        <taxon>Intrasporangiaceae</taxon>
        <taxon>Ornithinicoccus</taxon>
    </lineage>
</organism>